<evidence type="ECO:0000313" key="2">
    <source>
        <dbReference type="EMBL" id="GMR35443.1"/>
    </source>
</evidence>
<keyword evidence="1" id="KW-1133">Transmembrane helix</keyword>
<organism evidence="2 3">
    <name type="scientific">Pristionchus mayeri</name>
    <dbReference type="NCBI Taxonomy" id="1317129"/>
    <lineage>
        <taxon>Eukaryota</taxon>
        <taxon>Metazoa</taxon>
        <taxon>Ecdysozoa</taxon>
        <taxon>Nematoda</taxon>
        <taxon>Chromadorea</taxon>
        <taxon>Rhabditida</taxon>
        <taxon>Rhabditina</taxon>
        <taxon>Diplogasteromorpha</taxon>
        <taxon>Diplogasteroidea</taxon>
        <taxon>Neodiplogasteridae</taxon>
        <taxon>Pristionchus</taxon>
    </lineage>
</organism>
<name>A0AAN4ZBE0_9BILA</name>
<dbReference type="EMBL" id="BTRK01000002">
    <property type="protein sequence ID" value="GMR35443.1"/>
    <property type="molecule type" value="Genomic_DNA"/>
</dbReference>
<proteinExistence type="predicted"/>
<feature type="transmembrane region" description="Helical" evidence="1">
    <location>
        <begin position="6"/>
        <end position="27"/>
    </location>
</feature>
<feature type="transmembrane region" description="Helical" evidence="1">
    <location>
        <begin position="73"/>
        <end position="91"/>
    </location>
</feature>
<evidence type="ECO:0000313" key="3">
    <source>
        <dbReference type="Proteomes" id="UP001328107"/>
    </source>
</evidence>
<feature type="transmembrane region" description="Helical" evidence="1">
    <location>
        <begin position="98"/>
        <end position="119"/>
    </location>
</feature>
<dbReference type="AlphaFoldDB" id="A0AAN4ZBE0"/>
<sequence>SSGRNVGFTVFRLILTIISTAFVFYYFWDLKKAKQPEHLFEFTFYLGIGAINIIITGLLWAGAVGEKRSCLPLFLILELPFCAGAFIRLCYIYPEMSYLPALLLFFFISYCIYGGRSILPLPQG</sequence>
<keyword evidence="1" id="KW-0812">Transmembrane</keyword>
<accession>A0AAN4ZBE0</accession>
<keyword evidence="1" id="KW-0472">Membrane</keyword>
<evidence type="ECO:0000256" key="1">
    <source>
        <dbReference type="SAM" id="Phobius"/>
    </source>
</evidence>
<dbReference type="Proteomes" id="UP001328107">
    <property type="component" value="Unassembled WGS sequence"/>
</dbReference>
<feature type="transmembrane region" description="Helical" evidence="1">
    <location>
        <begin position="39"/>
        <end position="61"/>
    </location>
</feature>
<comment type="caution">
    <text evidence="2">The sequence shown here is derived from an EMBL/GenBank/DDBJ whole genome shotgun (WGS) entry which is preliminary data.</text>
</comment>
<reference evidence="3" key="1">
    <citation type="submission" date="2022-10" db="EMBL/GenBank/DDBJ databases">
        <title>Genome assembly of Pristionchus species.</title>
        <authorList>
            <person name="Yoshida K."/>
            <person name="Sommer R.J."/>
        </authorList>
    </citation>
    <scope>NUCLEOTIDE SEQUENCE [LARGE SCALE GENOMIC DNA]</scope>
    <source>
        <strain evidence="3">RS5460</strain>
    </source>
</reference>
<feature type="non-terminal residue" evidence="2">
    <location>
        <position position="1"/>
    </location>
</feature>
<keyword evidence="3" id="KW-1185">Reference proteome</keyword>
<gene>
    <name evidence="2" type="ORF">PMAYCL1PPCAC_05638</name>
</gene>
<protein>
    <submittedName>
        <fullName evidence="2">Uncharacterized protein</fullName>
    </submittedName>
</protein>